<keyword evidence="4" id="KW-0274">FAD</keyword>
<feature type="transmembrane region" description="Helical" evidence="9">
    <location>
        <begin position="369"/>
        <end position="386"/>
    </location>
</feature>
<dbReference type="PANTHER" id="PTHR43706">
    <property type="entry name" value="NADH DEHYDROGENASE"/>
    <property type="match status" value="1"/>
</dbReference>
<keyword evidence="13" id="KW-1185">Reference proteome</keyword>
<evidence type="ECO:0000313" key="12">
    <source>
        <dbReference type="EMBL" id="MFC5456826.1"/>
    </source>
</evidence>
<keyword evidence="6 12" id="KW-0560">Oxidoreductase</keyword>
<accession>A0ABW0KWK3</accession>
<evidence type="ECO:0000256" key="6">
    <source>
        <dbReference type="ARBA" id="ARBA00023002"/>
    </source>
</evidence>
<keyword evidence="9" id="KW-0472">Membrane</keyword>
<dbReference type="Pfam" id="PF07992">
    <property type="entry name" value="Pyr_redox_2"/>
    <property type="match status" value="1"/>
</dbReference>
<evidence type="ECO:0000256" key="4">
    <source>
        <dbReference type="ARBA" id="ARBA00022827"/>
    </source>
</evidence>
<sequence length="412" mass="45257">MKQQRVLILGGGFAGLECAKGFPEERFSVTLVDRWNHHLFQPLLYQVATGGLAMTDIAQPLRSILSDYKNVTTLMDEVQRIDLDARQVHLKEQVLEYDYLVIALGAKTGYFGHNEWAAHTLGLKSLDDAMKIRKQVLLAFEQAECSNDPQTTARLLTMVIVGGGPTGVEMAGSLAELAQQVLKEDFRRIDPCQAKIHLIEAGPKLLATFPGGLPDYASKHLEYLGVTVHLNTSVKEVGAGYVITGDQRIETDTVIWAAGVEASGITRTLAGIPLDRAGRIQVQPDLSLPGHPEVFAAGDLVALTDAKGVRVPGVSPAAIQMGRFIARTILNEGMSVPRSSFTYLDKGTMATIGRSAAVVSFAGMHLRGMLAWLMWLFVHLLFLMGMRNRAIVFLHWVWSYITWQRGARIIQP</sequence>
<evidence type="ECO:0000256" key="8">
    <source>
        <dbReference type="ARBA" id="ARBA00047599"/>
    </source>
</evidence>
<dbReference type="InterPro" id="IPR023753">
    <property type="entry name" value="FAD/NAD-binding_dom"/>
</dbReference>
<keyword evidence="7" id="KW-0520">NAD</keyword>
<dbReference type="EC" id="1.6.5.9" evidence="2"/>
<dbReference type="InterPro" id="IPR036188">
    <property type="entry name" value="FAD/NAD-bd_sf"/>
</dbReference>
<keyword evidence="5" id="KW-0809">Transit peptide</keyword>
<keyword evidence="3" id="KW-0285">Flavoprotein</keyword>
<dbReference type="PRINTS" id="PR00368">
    <property type="entry name" value="FADPNR"/>
</dbReference>
<proteinExistence type="inferred from homology"/>
<dbReference type="GO" id="GO:0016491">
    <property type="term" value="F:oxidoreductase activity"/>
    <property type="evidence" value="ECO:0007669"/>
    <property type="project" value="UniProtKB-KW"/>
</dbReference>
<evidence type="ECO:0000259" key="11">
    <source>
        <dbReference type="Pfam" id="PF22366"/>
    </source>
</evidence>
<feature type="domain" description="FAD/NAD(P)-binding" evidence="10">
    <location>
        <begin position="5"/>
        <end position="322"/>
    </location>
</feature>
<dbReference type="InterPro" id="IPR054585">
    <property type="entry name" value="NDH2-like_C"/>
</dbReference>
<keyword evidence="9" id="KW-0812">Transmembrane</keyword>
<dbReference type="Pfam" id="PF22366">
    <property type="entry name" value="NDH2_C"/>
    <property type="match status" value="1"/>
</dbReference>
<gene>
    <name evidence="12" type="ORF">ACFQDI_18310</name>
</gene>
<reference evidence="13" key="1">
    <citation type="journal article" date="2019" name="Int. J. Syst. Evol. Microbiol.">
        <title>The Global Catalogue of Microorganisms (GCM) 10K type strain sequencing project: providing services to taxonomists for standard genome sequencing and annotation.</title>
        <authorList>
            <consortium name="The Broad Institute Genomics Platform"/>
            <consortium name="The Broad Institute Genome Sequencing Center for Infectious Disease"/>
            <person name="Wu L."/>
            <person name="Ma J."/>
        </authorList>
    </citation>
    <scope>NUCLEOTIDE SEQUENCE [LARGE SCALE GENOMIC DNA]</scope>
    <source>
        <strain evidence="13">CGMCC 4.1469</strain>
    </source>
</reference>
<keyword evidence="9" id="KW-1133">Transmembrane helix</keyword>
<comment type="caution">
    <text evidence="12">The sequence shown here is derived from an EMBL/GenBank/DDBJ whole genome shotgun (WGS) entry which is preliminary data.</text>
</comment>
<dbReference type="Gene3D" id="3.50.50.100">
    <property type="match status" value="1"/>
</dbReference>
<evidence type="ECO:0000256" key="7">
    <source>
        <dbReference type="ARBA" id="ARBA00023027"/>
    </source>
</evidence>
<dbReference type="PRINTS" id="PR00411">
    <property type="entry name" value="PNDRDTASEI"/>
</dbReference>
<feature type="domain" description="External alternative NADH-ubiquinone oxidoreductase-like C-terminal" evidence="11">
    <location>
        <begin position="346"/>
        <end position="401"/>
    </location>
</feature>
<dbReference type="PANTHER" id="PTHR43706:SF47">
    <property type="entry name" value="EXTERNAL NADH-UBIQUINONE OXIDOREDUCTASE 1, MITOCHONDRIAL-RELATED"/>
    <property type="match status" value="1"/>
</dbReference>
<dbReference type="EMBL" id="JBHSMQ010000007">
    <property type="protein sequence ID" value="MFC5456826.1"/>
    <property type="molecule type" value="Genomic_DNA"/>
</dbReference>
<dbReference type="SUPFAM" id="SSF51905">
    <property type="entry name" value="FAD/NAD(P)-binding domain"/>
    <property type="match status" value="1"/>
</dbReference>
<evidence type="ECO:0000259" key="10">
    <source>
        <dbReference type="Pfam" id="PF07992"/>
    </source>
</evidence>
<protein>
    <recommendedName>
        <fullName evidence="2">NADH:ubiquinone reductase (non-electrogenic)</fullName>
        <ecNumber evidence="2">1.6.5.9</ecNumber>
    </recommendedName>
</protein>
<evidence type="ECO:0000256" key="9">
    <source>
        <dbReference type="SAM" id="Phobius"/>
    </source>
</evidence>
<evidence type="ECO:0000256" key="5">
    <source>
        <dbReference type="ARBA" id="ARBA00022946"/>
    </source>
</evidence>
<evidence type="ECO:0000256" key="1">
    <source>
        <dbReference type="ARBA" id="ARBA00005272"/>
    </source>
</evidence>
<name>A0ABW0KWK3_9BACT</name>
<comment type="similarity">
    <text evidence="1">Belongs to the NADH dehydrogenase family.</text>
</comment>
<evidence type="ECO:0000256" key="3">
    <source>
        <dbReference type="ARBA" id="ARBA00022630"/>
    </source>
</evidence>
<comment type="catalytic activity">
    <reaction evidence="8">
        <text>a quinone + NADH + H(+) = a quinol + NAD(+)</text>
        <dbReference type="Rhea" id="RHEA:46160"/>
        <dbReference type="ChEBI" id="CHEBI:15378"/>
        <dbReference type="ChEBI" id="CHEBI:24646"/>
        <dbReference type="ChEBI" id="CHEBI:57540"/>
        <dbReference type="ChEBI" id="CHEBI:57945"/>
        <dbReference type="ChEBI" id="CHEBI:132124"/>
        <dbReference type="EC" id="1.6.5.9"/>
    </reaction>
</comment>
<dbReference type="InterPro" id="IPR045024">
    <property type="entry name" value="NDH-2"/>
</dbReference>
<evidence type="ECO:0000313" key="13">
    <source>
        <dbReference type="Proteomes" id="UP001596052"/>
    </source>
</evidence>
<evidence type="ECO:0000256" key="2">
    <source>
        <dbReference type="ARBA" id="ARBA00012637"/>
    </source>
</evidence>
<dbReference type="Proteomes" id="UP001596052">
    <property type="component" value="Unassembled WGS sequence"/>
</dbReference>
<organism evidence="12 13">
    <name type="scientific">Prosthecobacter fluviatilis</name>
    <dbReference type="NCBI Taxonomy" id="445931"/>
    <lineage>
        <taxon>Bacteria</taxon>
        <taxon>Pseudomonadati</taxon>
        <taxon>Verrucomicrobiota</taxon>
        <taxon>Verrucomicrobiia</taxon>
        <taxon>Verrucomicrobiales</taxon>
        <taxon>Verrucomicrobiaceae</taxon>
        <taxon>Prosthecobacter</taxon>
    </lineage>
</organism>
<dbReference type="RefSeq" id="WP_377169472.1">
    <property type="nucleotide sequence ID" value="NZ_JBHSMQ010000007.1"/>
</dbReference>